<keyword evidence="1" id="KW-1185">Reference proteome</keyword>
<accession>A0A915KSB5</accession>
<name>A0A915KSB5_ROMCU</name>
<dbReference type="Proteomes" id="UP000887565">
    <property type="component" value="Unplaced"/>
</dbReference>
<organism evidence="1 2">
    <name type="scientific">Romanomermis culicivorax</name>
    <name type="common">Nematode worm</name>
    <dbReference type="NCBI Taxonomy" id="13658"/>
    <lineage>
        <taxon>Eukaryota</taxon>
        <taxon>Metazoa</taxon>
        <taxon>Ecdysozoa</taxon>
        <taxon>Nematoda</taxon>
        <taxon>Enoplea</taxon>
        <taxon>Dorylaimia</taxon>
        <taxon>Mermithida</taxon>
        <taxon>Mermithoidea</taxon>
        <taxon>Mermithidae</taxon>
        <taxon>Romanomermis</taxon>
    </lineage>
</organism>
<sequence length="64" mass="7369">MAGPEIADARTASAETIHCRTGWRPNDGDENGYRNMPFHTLHDLYITIQNIQIQEKFPALREEQ</sequence>
<evidence type="ECO:0000313" key="1">
    <source>
        <dbReference type="Proteomes" id="UP000887565"/>
    </source>
</evidence>
<proteinExistence type="predicted"/>
<reference evidence="2" key="1">
    <citation type="submission" date="2022-11" db="UniProtKB">
        <authorList>
            <consortium name="WormBaseParasite"/>
        </authorList>
    </citation>
    <scope>IDENTIFICATION</scope>
</reference>
<protein>
    <submittedName>
        <fullName evidence="2">Uncharacterized protein</fullName>
    </submittedName>
</protein>
<evidence type="ECO:0000313" key="2">
    <source>
        <dbReference type="WBParaSite" id="nRc.2.0.1.t40990-RA"/>
    </source>
</evidence>
<dbReference type="WBParaSite" id="nRc.2.0.1.t40990-RA">
    <property type="protein sequence ID" value="nRc.2.0.1.t40990-RA"/>
    <property type="gene ID" value="nRc.2.0.1.g40990"/>
</dbReference>
<dbReference type="AlphaFoldDB" id="A0A915KSB5"/>